<dbReference type="InterPro" id="IPR051690">
    <property type="entry name" value="PseI-like"/>
</dbReference>
<dbReference type="PANTHER" id="PTHR42966">
    <property type="entry name" value="N-ACETYLNEURAMINATE SYNTHASE"/>
    <property type="match status" value="1"/>
</dbReference>
<keyword evidence="2" id="KW-0808">Transferase</keyword>
<keyword evidence="3" id="KW-1185">Reference proteome</keyword>
<name>A0A3N7HHU3_9BURK</name>
<dbReference type="EMBL" id="QUSW01000010">
    <property type="protein sequence ID" value="RQP21624.1"/>
    <property type="molecule type" value="Genomic_DNA"/>
</dbReference>
<dbReference type="InterPro" id="IPR057736">
    <property type="entry name" value="SAF_PseI/NeuA/NeuB"/>
</dbReference>
<dbReference type="InterPro" id="IPR006190">
    <property type="entry name" value="SAF_AFP_Neu5Ac"/>
</dbReference>
<evidence type="ECO:0000313" key="3">
    <source>
        <dbReference type="Proteomes" id="UP000267464"/>
    </source>
</evidence>
<dbReference type="EC" id="2.5.1.56" evidence="2"/>
<dbReference type="Proteomes" id="UP000267464">
    <property type="component" value="Unassembled WGS sequence"/>
</dbReference>
<dbReference type="Pfam" id="PF03102">
    <property type="entry name" value="NeuB"/>
    <property type="match status" value="1"/>
</dbReference>
<sequence length="358" mass="38263">MPKRTLFIAEAGVNHNGSLSQALALVDVAADAGADVVKFQTFKATNLVTASARKADYQVSNTGEAGGQLEMLRRLELSPADHLALLQRCRERGIRFMSTAFDPQSLDFLATLDMPAIKIPSGDITHAPMALQAARLRRPLIVSTGMSTLADIEAMLGVLAFGLTCQSAPSGRRDFDAARCSPQGEAALREFVTLLHCTTQYPAPPEAVNLLAMDTMAQAFNLPVGYSDHTIGIEVSIAAVARGATVIEKHFTLDRALPGPDHAASLEPSELKQLVAAIRVVERALGSRTKAPAPAELDNRSVARRSIVAARPLSRGEVLTLDSLAFKRPGTGLPPLECWDLIGKPAARDYAEDDLILP</sequence>
<dbReference type="SUPFAM" id="SSF51269">
    <property type="entry name" value="AFP III-like domain"/>
    <property type="match status" value="1"/>
</dbReference>
<dbReference type="GO" id="GO:0047444">
    <property type="term" value="F:N-acylneuraminate-9-phosphate synthase activity"/>
    <property type="evidence" value="ECO:0007669"/>
    <property type="project" value="TreeGrafter"/>
</dbReference>
<dbReference type="InterPro" id="IPR036732">
    <property type="entry name" value="AFP_Neu5c_C_sf"/>
</dbReference>
<dbReference type="InterPro" id="IPR020007">
    <property type="entry name" value="NeuB/NeuA"/>
</dbReference>
<reference evidence="2 3" key="1">
    <citation type="submission" date="2018-08" db="EMBL/GenBank/DDBJ databases">
        <authorList>
            <person name="Khan S.A."/>
            <person name="Jeon C.O."/>
            <person name="Chun B.H."/>
            <person name="Jeong S.E."/>
        </authorList>
    </citation>
    <scope>NUCLEOTIDE SEQUENCE [LARGE SCALE GENOMIC DNA]</scope>
    <source>
        <strain evidence="2 3">S-16</strain>
    </source>
</reference>
<dbReference type="SUPFAM" id="SSF51569">
    <property type="entry name" value="Aldolase"/>
    <property type="match status" value="1"/>
</dbReference>
<proteinExistence type="predicted"/>
<dbReference type="InterPro" id="IPR013132">
    <property type="entry name" value="PseI/NeuA/B-like_N"/>
</dbReference>
<gene>
    <name evidence="2" type="primary">neuB</name>
    <name evidence="2" type="ORF">DZC73_27340</name>
</gene>
<accession>A0A3N7HHU3</accession>
<dbReference type="OrthoDB" id="9781701at2"/>
<dbReference type="AlphaFoldDB" id="A0A3N7HHU3"/>
<dbReference type="RefSeq" id="WP_124543567.1">
    <property type="nucleotide sequence ID" value="NZ_QUSW01000010.1"/>
</dbReference>
<dbReference type="InterPro" id="IPR013974">
    <property type="entry name" value="SAF"/>
</dbReference>
<dbReference type="InterPro" id="IPR013785">
    <property type="entry name" value="Aldolase_TIM"/>
</dbReference>
<protein>
    <submittedName>
        <fullName evidence="2">N-acetylneuraminate synthase</fullName>
        <ecNumber evidence="2">2.5.1.56</ecNumber>
    </submittedName>
</protein>
<dbReference type="NCBIfam" id="TIGR03569">
    <property type="entry name" value="NeuB_NnaB"/>
    <property type="match status" value="1"/>
</dbReference>
<dbReference type="GO" id="GO:0016051">
    <property type="term" value="P:carbohydrate biosynthetic process"/>
    <property type="evidence" value="ECO:0007669"/>
    <property type="project" value="InterPro"/>
</dbReference>
<dbReference type="Pfam" id="PF08666">
    <property type="entry name" value="SAF"/>
    <property type="match status" value="1"/>
</dbReference>
<organism evidence="2 3">
    <name type="scientific">Piscinibacter terrae</name>
    <dbReference type="NCBI Taxonomy" id="2496871"/>
    <lineage>
        <taxon>Bacteria</taxon>
        <taxon>Pseudomonadati</taxon>
        <taxon>Pseudomonadota</taxon>
        <taxon>Betaproteobacteria</taxon>
        <taxon>Burkholderiales</taxon>
        <taxon>Sphaerotilaceae</taxon>
        <taxon>Piscinibacter</taxon>
    </lineage>
</organism>
<dbReference type="GO" id="GO:0050462">
    <property type="term" value="F:N-acetylneuraminate synthase activity"/>
    <property type="evidence" value="ECO:0007669"/>
    <property type="project" value="UniProtKB-EC"/>
</dbReference>
<evidence type="ECO:0000259" key="1">
    <source>
        <dbReference type="PROSITE" id="PS50844"/>
    </source>
</evidence>
<dbReference type="PROSITE" id="PS50844">
    <property type="entry name" value="AFP_LIKE"/>
    <property type="match status" value="1"/>
</dbReference>
<reference evidence="2 3" key="2">
    <citation type="submission" date="2018-12" db="EMBL/GenBank/DDBJ databases">
        <title>Rhizobacter gummiphilus sp. nov., a rubber-degrading bacterium isolated from the soil of a botanical garden in Japan.</title>
        <authorList>
            <person name="Shunsuke S.S."/>
        </authorList>
    </citation>
    <scope>NUCLEOTIDE SEQUENCE [LARGE SCALE GENOMIC DNA]</scope>
    <source>
        <strain evidence="2 3">S-16</strain>
    </source>
</reference>
<dbReference type="Gene3D" id="3.90.1210.10">
    <property type="entry name" value="Antifreeze-like/N-acetylneuraminic acid synthase C-terminal domain"/>
    <property type="match status" value="1"/>
</dbReference>
<evidence type="ECO:0000313" key="2">
    <source>
        <dbReference type="EMBL" id="RQP21624.1"/>
    </source>
</evidence>
<dbReference type="PANTHER" id="PTHR42966:SF1">
    <property type="entry name" value="SIALIC ACID SYNTHASE"/>
    <property type="match status" value="1"/>
</dbReference>
<dbReference type="Gene3D" id="3.20.20.70">
    <property type="entry name" value="Aldolase class I"/>
    <property type="match status" value="1"/>
</dbReference>
<dbReference type="CDD" id="cd11615">
    <property type="entry name" value="SAF_NeuB_like"/>
    <property type="match status" value="1"/>
</dbReference>
<comment type="caution">
    <text evidence="2">The sequence shown here is derived from an EMBL/GenBank/DDBJ whole genome shotgun (WGS) entry which is preliminary data.</text>
</comment>
<feature type="domain" description="AFP-like" evidence="1">
    <location>
        <begin position="306"/>
        <end position="358"/>
    </location>
</feature>